<protein>
    <submittedName>
        <fullName evidence="1">Uncharacterized protein</fullName>
    </submittedName>
</protein>
<dbReference type="HOGENOM" id="CLU_2555344_0_0_0"/>
<dbReference type="Proteomes" id="UP000001887">
    <property type="component" value="Chromosome"/>
</dbReference>
<accession>D2R3A2</accession>
<proteinExistence type="predicted"/>
<keyword evidence="2" id="KW-1185">Reference proteome</keyword>
<organism evidence="1 2">
    <name type="scientific">Pirellula staleyi (strain ATCC 27377 / DSM 6068 / ICPB 4128)</name>
    <name type="common">Pirella staleyi</name>
    <dbReference type="NCBI Taxonomy" id="530564"/>
    <lineage>
        <taxon>Bacteria</taxon>
        <taxon>Pseudomonadati</taxon>
        <taxon>Planctomycetota</taxon>
        <taxon>Planctomycetia</taxon>
        <taxon>Pirellulales</taxon>
        <taxon>Pirellulaceae</taxon>
        <taxon>Pirellula</taxon>
    </lineage>
</organism>
<gene>
    <name evidence="1" type="ordered locus">Psta_0445</name>
</gene>
<evidence type="ECO:0000313" key="2">
    <source>
        <dbReference type="Proteomes" id="UP000001887"/>
    </source>
</evidence>
<reference evidence="1 2" key="1">
    <citation type="journal article" date="2009" name="Stand. Genomic Sci.">
        <title>Complete genome sequence of Pirellula staleyi type strain (ATCC 27377).</title>
        <authorList>
            <person name="Clum A."/>
            <person name="Tindall B.J."/>
            <person name="Sikorski J."/>
            <person name="Ivanova N."/>
            <person name="Mavrommatis K."/>
            <person name="Lucas S."/>
            <person name="Glavina del Rio T."/>
            <person name="Nolan M."/>
            <person name="Chen F."/>
            <person name="Tice H."/>
            <person name="Pitluck S."/>
            <person name="Cheng J.F."/>
            <person name="Chertkov O."/>
            <person name="Brettin T."/>
            <person name="Han C."/>
            <person name="Detter J.C."/>
            <person name="Kuske C."/>
            <person name="Bruce D."/>
            <person name="Goodwin L."/>
            <person name="Ovchinikova G."/>
            <person name="Pati A."/>
            <person name="Mikhailova N."/>
            <person name="Chen A."/>
            <person name="Palaniappan K."/>
            <person name="Land M."/>
            <person name="Hauser L."/>
            <person name="Chang Y.J."/>
            <person name="Jeffries C.D."/>
            <person name="Chain P."/>
            <person name="Rohde M."/>
            <person name="Goker M."/>
            <person name="Bristow J."/>
            <person name="Eisen J.A."/>
            <person name="Markowitz V."/>
            <person name="Hugenholtz P."/>
            <person name="Kyrpides N.C."/>
            <person name="Klenk H.P."/>
            <person name="Lapidus A."/>
        </authorList>
    </citation>
    <scope>NUCLEOTIDE SEQUENCE [LARGE SCALE GENOMIC DNA]</scope>
    <source>
        <strain evidence="2">ATCC 27377 / DSM 6068 / ICPB 4128</strain>
    </source>
</reference>
<dbReference type="STRING" id="530564.Psta_0445"/>
<dbReference type="KEGG" id="psl:Psta_0445"/>
<dbReference type="AlphaFoldDB" id="D2R3A2"/>
<evidence type="ECO:0000313" key="1">
    <source>
        <dbReference type="EMBL" id="ADB15133.1"/>
    </source>
</evidence>
<dbReference type="EMBL" id="CP001848">
    <property type="protein sequence ID" value="ADB15133.1"/>
    <property type="molecule type" value="Genomic_DNA"/>
</dbReference>
<sequence length="82" mass="9238">MEAISRRKLAGLRRTQQAIEYYQDVLPLLREWTEQGIPQVEQAGLLNSMGKVNFDGKPYTQPMIYRVLSRGIESGAVASPQS</sequence>
<name>D2R3A2_PIRSD</name>